<proteinExistence type="predicted"/>
<sequence length="148" mass="16760">MSALLSSSHVDNLMFVQQNLFDAQWQTALIAASCHQAVEQRKLEMRTEIRPWTESVEILYRHASKMTEQLAMVHDSQATLRAVRQDVREQESNAQSVAGGTNVEVQGLLRSQDTRRHLLEVIEELLVVCSSLSSQMQDVDKHINSVLC</sequence>
<reference evidence="2" key="1">
    <citation type="submission" date="2015-09" db="EMBL/GenBank/DDBJ databases">
        <authorList>
            <consortium name="Pathogen Informatics"/>
        </authorList>
    </citation>
    <scope>NUCLEOTIDE SEQUENCE [LARGE SCALE GENOMIC DNA]</scope>
    <source>
        <strain evidence="2">Lake Konstanz</strain>
    </source>
</reference>
<dbReference type="AlphaFoldDB" id="A0A0S4ISK4"/>
<evidence type="ECO:0000313" key="2">
    <source>
        <dbReference type="Proteomes" id="UP000051952"/>
    </source>
</evidence>
<dbReference type="Proteomes" id="UP000051952">
    <property type="component" value="Unassembled WGS sequence"/>
</dbReference>
<dbReference type="VEuPathDB" id="TriTrypDB:BSAL_71435"/>
<name>A0A0S4ISK4_BODSA</name>
<keyword evidence="2" id="KW-1185">Reference proteome</keyword>
<evidence type="ECO:0000313" key="1">
    <source>
        <dbReference type="EMBL" id="CUG05980.1"/>
    </source>
</evidence>
<gene>
    <name evidence="1" type="ORF">BSAL_71435</name>
</gene>
<accession>A0A0S4ISK4</accession>
<protein>
    <submittedName>
        <fullName evidence="1">Uncharacterized protein</fullName>
    </submittedName>
</protein>
<organism evidence="1 2">
    <name type="scientific">Bodo saltans</name>
    <name type="common">Flagellated protozoan</name>
    <dbReference type="NCBI Taxonomy" id="75058"/>
    <lineage>
        <taxon>Eukaryota</taxon>
        <taxon>Discoba</taxon>
        <taxon>Euglenozoa</taxon>
        <taxon>Kinetoplastea</taxon>
        <taxon>Metakinetoplastina</taxon>
        <taxon>Eubodonida</taxon>
        <taxon>Bodonidae</taxon>
        <taxon>Bodo</taxon>
    </lineage>
</organism>
<dbReference type="EMBL" id="CYKH01000550">
    <property type="protein sequence ID" value="CUG05980.1"/>
    <property type="molecule type" value="Genomic_DNA"/>
</dbReference>